<feature type="region of interest" description="Disordered" evidence="2">
    <location>
        <begin position="39"/>
        <end position="77"/>
    </location>
</feature>
<sequence>MDVRDQSVKLDQARDRYREAQEDLKASYDKNLQQMKETFDARTAKQSKTYAENKTKLEEENQINNELYSERTRSAITKGQEEFKSRLKENASRFEQERNEAKADLNDKLTNLSDSYKKTFNENERYQNQIKQSMNERYTNANKRYQEEFNTQVKNLDEKSKTMGAEMREKDRSERMKMAKGHSDEMDNLRQTSNDQKFKEVNRLRDDNENLRTTFERDNRMLKDRQEERVAELLNLKGKQSDDGQKNYEKLQEDIRQKNTDLQEKQNVAHKKEAKDLEKKFNEDVRNIQSVANQKIRGGTQADNLLDEMKQSKESYENRLQVSRDELARTNRLNTEKEEIIDNSYREKLKEMKTASLENAAKKEAESNETLKDTIYQNRERNNALLDRYKVDTGKLKTDAEDHLAHVTGQNTKRIKEQRVEFGRVVNTMNEKNMETINSLKEDYSKDKTVSLEKNKKDFNDEKVALKTEFNRQNSIRENLYEQKLADMEKQTNKIIENYENRISQIARKAENEVAIVKSTEAERAAKEGQANKLAVETLRTQSRQELNQMRDKYETKIARDKAMGDNQTSRIIQKYEDQLVRERNDHQKELSTRLGESQAQFERLFRSSELEKATLRDQYEQRMENMRLQSLSQENTKKA</sequence>
<evidence type="ECO:0000256" key="1">
    <source>
        <dbReference type="SAM" id="Coils"/>
    </source>
</evidence>
<keyword evidence="1" id="KW-0175">Coiled coil</keyword>
<dbReference type="OrthoDB" id="5287515at2"/>
<feature type="region of interest" description="Disordered" evidence="2">
    <location>
        <begin position="1"/>
        <end position="21"/>
    </location>
</feature>
<name>A0A2K9NQU0_BACTC</name>
<feature type="coiled-coil region" evidence="1">
    <location>
        <begin position="84"/>
        <end position="148"/>
    </location>
</feature>
<dbReference type="AlphaFoldDB" id="A0A2K9NQU0"/>
<feature type="coiled-coil region" evidence="1">
    <location>
        <begin position="489"/>
        <end position="516"/>
    </location>
</feature>
<feature type="coiled-coil region" evidence="1">
    <location>
        <begin position="306"/>
        <end position="366"/>
    </location>
</feature>
<feature type="compositionally biased region" description="Basic and acidic residues" evidence="2">
    <location>
        <begin position="68"/>
        <end position="77"/>
    </location>
</feature>
<dbReference type="Proteomes" id="UP000235584">
    <property type="component" value="Chromosome"/>
</dbReference>
<reference evidence="3 4" key="1">
    <citation type="submission" date="2018-01" db="EMBL/GenBank/DDBJ databases">
        <title>Complete genome sequence of Bacteriovorax stolpii DSM12778.</title>
        <authorList>
            <person name="Tang B."/>
            <person name="Chang J."/>
        </authorList>
    </citation>
    <scope>NUCLEOTIDE SEQUENCE [LARGE SCALE GENOMIC DNA]</scope>
    <source>
        <strain evidence="3 4">DSM 12778</strain>
    </source>
</reference>
<accession>A0A2K9NQU0</accession>
<evidence type="ECO:0000313" key="3">
    <source>
        <dbReference type="EMBL" id="AUN97877.1"/>
    </source>
</evidence>
<evidence type="ECO:0000256" key="2">
    <source>
        <dbReference type="SAM" id="MobiDB-lite"/>
    </source>
</evidence>
<dbReference type="EMBL" id="CP025704">
    <property type="protein sequence ID" value="AUN97877.1"/>
    <property type="molecule type" value="Genomic_DNA"/>
</dbReference>
<gene>
    <name evidence="3" type="ORF">C0V70_07105</name>
</gene>
<protein>
    <submittedName>
        <fullName evidence="3">Uncharacterized protein</fullName>
    </submittedName>
</protein>
<feature type="coiled-coil region" evidence="1">
    <location>
        <begin position="245"/>
        <end position="280"/>
    </location>
</feature>
<dbReference type="KEGG" id="bsto:C0V70_07105"/>
<proteinExistence type="predicted"/>
<organism evidence="3 4">
    <name type="scientific">Bacteriovorax stolpii</name>
    <name type="common">Bdellovibrio stolpii</name>
    <dbReference type="NCBI Taxonomy" id="960"/>
    <lineage>
        <taxon>Bacteria</taxon>
        <taxon>Pseudomonadati</taxon>
        <taxon>Bdellovibrionota</taxon>
        <taxon>Bacteriovoracia</taxon>
        <taxon>Bacteriovoracales</taxon>
        <taxon>Bacteriovoracaceae</taxon>
        <taxon>Bacteriovorax</taxon>
    </lineage>
</organism>
<dbReference type="RefSeq" id="WP_102243170.1">
    <property type="nucleotide sequence ID" value="NZ_CP025704.1"/>
</dbReference>
<evidence type="ECO:0000313" key="4">
    <source>
        <dbReference type="Proteomes" id="UP000235584"/>
    </source>
</evidence>
<keyword evidence="4" id="KW-1185">Reference proteome</keyword>